<dbReference type="InterPro" id="IPR036526">
    <property type="entry name" value="C-N_Hydrolase_sf"/>
</dbReference>
<dbReference type="GO" id="GO:0050126">
    <property type="term" value="F:N-carbamoylputrescine amidase activity"/>
    <property type="evidence" value="ECO:0007669"/>
    <property type="project" value="TreeGrafter"/>
</dbReference>
<dbReference type="SUPFAM" id="SSF56317">
    <property type="entry name" value="Carbon-nitrogen hydrolase"/>
    <property type="match status" value="1"/>
</dbReference>
<accession>A0A4V3D453</accession>
<dbReference type="Gene3D" id="3.60.110.10">
    <property type="entry name" value="Carbon-nitrogen hydrolase"/>
    <property type="match status" value="1"/>
</dbReference>
<dbReference type="InterPro" id="IPR003010">
    <property type="entry name" value="C-N_Hydrolase"/>
</dbReference>
<dbReference type="RefSeq" id="WP_133643027.1">
    <property type="nucleotide sequence ID" value="NZ_SNYI01000001.1"/>
</dbReference>
<reference evidence="3 4" key="1">
    <citation type="submission" date="2019-03" db="EMBL/GenBank/DDBJ databases">
        <title>Genomic Encyclopedia of Archaeal and Bacterial Type Strains, Phase II (KMG-II): from individual species to whole genera.</title>
        <authorList>
            <person name="Goeker M."/>
        </authorList>
    </citation>
    <scope>NUCLEOTIDE SEQUENCE [LARGE SCALE GENOMIC DNA]</scope>
    <source>
        <strain evidence="3 4">DSM 18435</strain>
    </source>
</reference>
<evidence type="ECO:0000256" key="1">
    <source>
        <dbReference type="ARBA" id="ARBA00022801"/>
    </source>
</evidence>
<dbReference type="PANTHER" id="PTHR43674">
    <property type="entry name" value="NITRILASE C965.09-RELATED"/>
    <property type="match status" value="1"/>
</dbReference>
<dbReference type="EMBL" id="SNYI01000001">
    <property type="protein sequence ID" value="TDQ33011.1"/>
    <property type="molecule type" value="Genomic_DNA"/>
</dbReference>
<dbReference type="AlphaFoldDB" id="A0A4V3D453"/>
<dbReference type="InterPro" id="IPR050345">
    <property type="entry name" value="Aliph_Amidase/BUP"/>
</dbReference>
<evidence type="ECO:0000313" key="3">
    <source>
        <dbReference type="EMBL" id="TDQ33011.1"/>
    </source>
</evidence>
<proteinExistence type="predicted"/>
<dbReference type="OrthoDB" id="9811121at2"/>
<gene>
    <name evidence="3" type="ORF">CLV82_0849</name>
</gene>
<evidence type="ECO:0000259" key="2">
    <source>
        <dbReference type="PROSITE" id="PS50263"/>
    </source>
</evidence>
<dbReference type="PROSITE" id="PS50263">
    <property type="entry name" value="CN_HYDROLASE"/>
    <property type="match status" value="1"/>
</dbReference>
<dbReference type="GO" id="GO:0033388">
    <property type="term" value="P:putrescine biosynthetic process from arginine"/>
    <property type="evidence" value="ECO:0007669"/>
    <property type="project" value="TreeGrafter"/>
</dbReference>
<feature type="domain" description="CN hydrolase" evidence="2">
    <location>
        <begin position="1"/>
        <end position="234"/>
    </location>
</feature>
<keyword evidence="1 3" id="KW-0378">Hydrolase</keyword>
<keyword evidence="4" id="KW-1185">Reference proteome</keyword>
<sequence>MKISLVQNRPYTANLSANIKDHVEYAQKSVETGAELVVFPELSLTGYEPTLAAGLALEKDDSRLQPLQDFSDKHKITLGVGVPLLSKKGICISLLFFRPGLPVIVHHKQYLHPDEEAYFVSGPNLPGIRLDGLHVGLAICYELSVKEQLVEQLKHEPGIYLSSVAKAPRGLATATTQLAQIARKYNIITGMVNCVGPANGSICMGNTAIWDSGGSLLGLLNQQDTGILILDLENRYCESVYC</sequence>
<dbReference type="Proteomes" id="UP000295468">
    <property type="component" value="Unassembled WGS sequence"/>
</dbReference>
<evidence type="ECO:0000313" key="4">
    <source>
        <dbReference type="Proteomes" id="UP000295468"/>
    </source>
</evidence>
<dbReference type="Pfam" id="PF00795">
    <property type="entry name" value="CN_hydrolase"/>
    <property type="match status" value="1"/>
</dbReference>
<organism evidence="3 4">
    <name type="scientific">Zeaxanthinibacter enoshimensis</name>
    <dbReference type="NCBI Taxonomy" id="392009"/>
    <lineage>
        <taxon>Bacteria</taxon>
        <taxon>Pseudomonadati</taxon>
        <taxon>Bacteroidota</taxon>
        <taxon>Flavobacteriia</taxon>
        <taxon>Flavobacteriales</taxon>
        <taxon>Flavobacteriaceae</taxon>
        <taxon>Zeaxanthinibacter</taxon>
    </lineage>
</organism>
<protein>
    <submittedName>
        <fullName evidence="3">Putative amidohydrolase</fullName>
    </submittedName>
</protein>
<name>A0A4V3D453_9FLAO</name>
<comment type="caution">
    <text evidence="3">The sequence shown here is derived from an EMBL/GenBank/DDBJ whole genome shotgun (WGS) entry which is preliminary data.</text>
</comment>
<dbReference type="CDD" id="cd07197">
    <property type="entry name" value="nitrilase"/>
    <property type="match status" value="1"/>
</dbReference>
<dbReference type="PANTHER" id="PTHR43674:SF2">
    <property type="entry name" value="BETA-UREIDOPROPIONASE"/>
    <property type="match status" value="1"/>
</dbReference>